<dbReference type="FunFam" id="2.100.10.30:FF:000001">
    <property type="entry name" value="Jacalin-related lectin 33"/>
    <property type="match status" value="1"/>
</dbReference>
<dbReference type="SUPFAM" id="SSF51101">
    <property type="entry name" value="Mannose-binding lectins"/>
    <property type="match status" value="2"/>
</dbReference>
<dbReference type="CDD" id="cd09612">
    <property type="entry name" value="Jacalin"/>
    <property type="match status" value="1"/>
</dbReference>
<dbReference type="EMBL" id="CACVBM020001085">
    <property type="protein sequence ID" value="CAA7029693.1"/>
    <property type="molecule type" value="Genomic_DNA"/>
</dbReference>
<evidence type="ECO:0000256" key="1">
    <source>
        <dbReference type="ARBA" id="ARBA00006568"/>
    </source>
</evidence>
<dbReference type="Proteomes" id="UP000467841">
    <property type="component" value="Unassembled WGS sequence"/>
</dbReference>
<reference evidence="4" key="1">
    <citation type="submission" date="2020-01" db="EMBL/GenBank/DDBJ databases">
        <authorList>
            <person name="Mishra B."/>
        </authorList>
    </citation>
    <scope>NUCLEOTIDE SEQUENCE [LARGE SCALE GENOMIC DNA]</scope>
</reference>
<evidence type="ECO:0000313" key="4">
    <source>
        <dbReference type="EMBL" id="CAA7029693.1"/>
    </source>
</evidence>
<dbReference type="SMART" id="SM00915">
    <property type="entry name" value="Jacalin"/>
    <property type="match status" value="2"/>
</dbReference>
<evidence type="ECO:0000313" key="5">
    <source>
        <dbReference type="Proteomes" id="UP000467841"/>
    </source>
</evidence>
<dbReference type="Pfam" id="PF01419">
    <property type="entry name" value="Jacalin"/>
    <property type="match status" value="2"/>
</dbReference>
<keyword evidence="5" id="KW-1185">Reference proteome</keyword>
<proteinExistence type="inferred from homology"/>
<dbReference type="PROSITE" id="PS51752">
    <property type="entry name" value="JACALIN_LECTIN"/>
    <property type="match status" value="2"/>
</dbReference>
<dbReference type="OrthoDB" id="581739at2759"/>
<dbReference type="Gene3D" id="2.100.10.30">
    <property type="entry name" value="Jacalin-like lectin domain"/>
    <property type="match status" value="2"/>
</dbReference>
<sequence length="233" mass="25972">MAEKLEAIGRPGGCKWDDGSDHDGVSKICVQGGPDGIQSIHFEYVKSGQVKTGKLFGVWEDGFTQTIEIDHLNDEHLESVEGYYEEKSGNIKGLQFRTNSKVSELVGYGIGTMFSLSVKEKIITGFHGYTRRQTLPLLNSLGAYFTWNPPRRLEAKGGKEGTQWDDGPHHEGIAKIHVRGRFEGIQYIKFDYVKNGQPIDGLIHGLSGRGFLQVVCSETSLFLIINLFSNRFC</sequence>
<dbReference type="GO" id="GO:0030246">
    <property type="term" value="F:carbohydrate binding"/>
    <property type="evidence" value="ECO:0007669"/>
    <property type="project" value="UniProtKB-KW"/>
</dbReference>
<comment type="similarity">
    <text evidence="1">Belongs to the jacalin lectin family.</text>
</comment>
<accession>A0A6D2IHI7</accession>
<dbReference type="InterPro" id="IPR001229">
    <property type="entry name" value="Jacalin-like_lectin_dom"/>
</dbReference>
<comment type="caution">
    <text evidence="4">The sequence shown here is derived from an EMBL/GenBank/DDBJ whole genome shotgun (WGS) entry which is preliminary data.</text>
</comment>
<dbReference type="InterPro" id="IPR036404">
    <property type="entry name" value="Jacalin-like_lectin_dom_sf"/>
</dbReference>
<dbReference type="AlphaFoldDB" id="A0A6D2IHI7"/>
<feature type="domain" description="Jacalin-type lectin" evidence="3">
    <location>
        <begin position="150"/>
        <end position="233"/>
    </location>
</feature>
<dbReference type="InterPro" id="IPR033734">
    <property type="entry name" value="Jacalin-like_lectin_dom_plant"/>
</dbReference>
<keyword evidence="2" id="KW-0430">Lectin</keyword>
<organism evidence="4 5">
    <name type="scientific">Microthlaspi erraticum</name>
    <dbReference type="NCBI Taxonomy" id="1685480"/>
    <lineage>
        <taxon>Eukaryota</taxon>
        <taxon>Viridiplantae</taxon>
        <taxon>Streptophyta</taxon>
        <taxon>Embryophyta</taxon>
        <taxon>Tracheophyta</taxon>
        <taxon>Spermatophyta</taxon>
        <taxon>Magnoliopsida</taxon>
        <taxon>eudicotyledons</taxon>
        <taxon>Gunneridae</taxon>
        <taxon>Pentapetalae</taxon>
        <taxon>rosids</taxon>
        <taxon>malvids</taxon>
        <taxon>Brassicales</taxon>
        <taxon>Brassicaceae</taxon>
        <taxon>Coluteocarpeae</taxon>
        <taxon>Microthlaspi</taxon>
    </lineage>
</organism>
<dbReference type="PANTHER" id="PTHR47293">
    <property type="entry name" value="JACALIN-RELATED LECTIN 3"/>
    <property type="match status" value="1"/>
</dbReference>
<evidence type="ECO:0000259" key="3">
    <source>
        <dbReference type="PROSITE" id="PS51752"/>
    </source>
</evidence>
<protein>
    <recommendedName>
        <fullName evidence="3">Jacalin-type lectin domain-containing protein</fullName>
    </recommendedName>
</protein>
<gene>
    <name evidence="4" type="ORF">MERR_LOCUS16928</name>
</gene>
<name>A0A6D2IHI7_9BRAS</name>
<dbReference type="PANTHER" id="PTHR47293:SF73">
    <property type="entry name" value="JACALIN-RELATED LECTIN 46-RELATED"/>
    <property type="match status" value="1"/>
</dbReference>
<evidence type="ECO:0000256" key="2">
    <source>
        <dbReference type="ARBA" id="ARBA00022734"/>
    </source>
</evidence>
<feature type="domain" description="Jacalin-type lectin" evidence="3">
    <location>
        <begin position="2"/>
        <end position="147"/>
    </location>
</feature>